<evidence type="ECO:0000256" key="1">
    <source>
        <dbReference type="SAM" id="Phobius"/>
    </source>
</evidence>
<proteinExistence type="predicted"/>
<evidence type="ECO:0000313" key="2">
    <source>
        <dbReference type="EMBL" id="RAV13809.1"/>
    </source>
</evidence>
<keyword evidence="1" id="KW-0472">Membrane</keyword>
<gene>
    <name evidence="2" type="ORF">DQG23_32515</name>
</gene>
<evidence type="ECO:0008006" key="4">
    <source>
        <dbReference type="Google" id="ProtNLM"/>
    </source>
</evidence>
<organism evidence="2 3">
    <name type="scientific">Paenibacillus contaminans</name>
    <dbReference type="NCBI Taxonomy" id="450362"/>
    <lineage>
        <taxon>Bacteria</taxon>
        <taxon>Bacillati</taxon>
        <taxon>Bacillota</taxon>
        <taxon>Bacilli</taxon>
        <taxon>Bacillales</taxon>
        <taxon>Paenibacillaceae</taxon>
        <taxon>Paenibacillus</taxon>
    </lineage>
</organism>
<feature type="transmembrane region" description="Helical" evidence="1">
    <location>
        <begin position="145"/>
        <end position="165"/>
    </location>
</feature>
<keyword evidence="1" id="KW-1133">Transmembrane helix</keyword>
<feature type="transmembrane region" description="Helical" evidence="1">
    <location>
        <begin position="94"/>
        <end position="115"/>
    </location>
</feature>
<feature type="transmembrane region" description="Helical" evidence="1">
    <location>
        <begin position="121"/>
        <end position="138"/>
    </location>
</feature>
<dbReference type="AlphaFoldDB" id="A0A329M156"/>
<feature type="transmembrane region" description="Helical" evidence="1">
    <location>
        <begin position="171"/>
        <end position="191"/>
    </location>
</feature>
<feature type="transmembrane region" description="Helical" evidence="1">
    <location>
        <begin position="233"/>
        <end position="252"/>
    </location>
</feature>
<reference evidence="2 3" key="1">
    <citation type="journal article" date="2009" name="Int. J. Syst. Evol. Microbiol.">
        <title>Paenibacillus contaminans sp. nov., isolated from a contaminated laboratory plate.</title>
        <authorList>
            <person name="Chou J.H."/>
            <person name="Lee J.H."/>
            <person name="Lin M.C."/>
            <person name="Chang P.S."/>
            <person name="Arun A.B."/>
            <person name="Young C.C."/>
            <person name="Chen W.M."/>
        </authorList>
    </citation>
    <scope>NUCLEOTIDE SEQUENCE [LARGE SCALE GENOMIC DNA]</scope>
    <source>
        <strain evidence="2 3">CKOBP-6</strain>
    </source>
</reference>
<name>A0A329M156_9BACL</name>
<keyword evidence="3" id="KW-1185">Reference proteome</keyword>
<dbReference type="OrthoDB" id="6194141at2"/>
<protein>
    <recommendedName>
        <fullName evidence="4">WbuO protein</fullName>
    </recommendedName>
</protein>
<accession>A0A329M156</accession>
<dbReference type="RefSeq" id="WP_113035200.1">
    <property type="nucleotide sequence ID" value="NZ_QMFB01000028.1"/>
</dbReference>
<feature type="transmembrane region" description="Helical" evidence="1">
    <location>
        <begin position="50"/>
        <end position="73"/>
    </location>
</feature>
<feature type="transmembrane region" description="Helical" evidence="1">
    <location>
        <begin position="211"/>
        <end position="227"/>
    </location>
</feature>
<dbReference type="EMBL" id="QMFB01000028">
    <property type="protein sequence ID" value="RAV13809.1"/>
    <property type="molecule type" value="Genomic_DNA"/>
</dbReference>
<evidence type="ECO:0000313" key="3">
    <source>
        <dbReference type="Proteomes" id="UP000250369"/>
    </source>
</evidence>
<sequence length="270" mass="31780">MKYFLPFVYGFSTRAKTIVYKLSFFIVVFLPIFFISVYGNGDFFYTFPRLIIAFIALYSVYEIGYIFNDTLTVRFEKKPTYRLNQTERNKVERLSNLLISTRIIVVIVCAILLDYLGTEHLILFIAMLGLLDICYAAHNYFRNRINILTIFLVLLFKYTTVSVLFLKTEDYLIYLTTLILIVPVARTIEFAAKKEYNIKFLENFNYDSFRVWYYLILSVVFVVLTILDNRFIPALMLSVFFLVFRSSSIIILKTKDLGGKIMKIRKNDSQ</sequence>
<comment type="caution">
    <text evidence="2">The sequence shown here is derived from an EMBL/GenBank/DDBJ whole genome shotgun (WGS) entry which is preliminary data.</text>
</comment>
<feature type="transmembrane region" description="Helical" evidence="1">
    <location>
        <begin position="18"/>
        <end position="38"/>
    </location>
</feature>
<keyword evidence="1" id="KW-0812">Transmembrane</keyword>
<dbReference type="Proteomes" id="UP000250369">
    <property type="component" value="Unassembled WGS sequence"/>
</dbReference>